<keyword evidence="7" id="KW-0862">Zinc</keyword>
<reference evidence="11" key="2">
    <citation type="journal article" date="2020" name="Biotechnol. Bioeng.">
        <title>Chromosome-scale scaffolds for the Chinese hamster reference genome assembly to facilitate the study of the CHO epigenome.</title>
        <authorList>
            <person name="Hilliard W."/>
            <person name="MacDonald M."/>
            <person name="Lee K.H."/>
        </authorList>
    </citation>
    <scope>NUCLEOTIDE SEQUENCE [LARGE SCALE GENOMIC DNA]</scope>
    <source>
        <strain evidence="11">17A/GY</strain>
    </source>
</reference>
<keyword evidence="5" id="KW-0833">Ubl conjugation pathway</keyword>
<name>A0A9J7K6D1_CRIGR</name>
<evidence type="ECO:0000313" key="12">
    <source>
        <dbReference type="RefSeq" id="XP_035297543.1"/>
    </source>
</evidence>
<evidence type="ECO:0000256" key="1">
    <source>
        <dbReference type="ARBA" id="ARBA00001947"/>
    </source>
</evidence>
<dbReference type="GO" id="GO:0140492">
    <property type="term" value="F:metal-dependent deubiquitinase activity"/>
    <property type="evidence" value="ECO:0007669"/>
    <property type="project" value="InterPro"/>
</dbReference>
<evidence type="ECO:0000313" key="11">
    <source>
        <dbReference type="Proteomes" id="UP001108280"/>
    </source>
</evidence>
<evidence type="ECO:0000256" key="6">
    <source>
        <dbReference type="ARBA" id="ARBA00022801"/>
    </source>
</evidence>
<feature type="compositionally biased region" description="Polar residues" evidence="9">
    <location>
        <begin position="263"/>
        <end position="273"/>
    </location>
</feature>
<evidence type="ECO:0000259" key="10">
    <source>
        <dbReference type="PROSITE" id="PS50249"/>
    </source>
</evidence>
<dbReference type="InterPro" id="IPR044098">
    <property type="entry name" value="STAMBP/STALP-like_MPN"/>
</dbReference>
<reference evidence="11" key="1">
    <citation type="journal article" date="2018" name="Biotechnol. Bioeng.">
        <title>A reference genome of the Chinese hamster based on a hybrid assembly strategy.</title>
        <authorList>
            <person name="Rupp O."/>
            <person name="MacDonald M.L."/>
            <person name="Li S."/>
            <person name="Dhiman H."/>
            <person name="Polson S."/>
            <person name="Griep S."/>
            <person name="Heffner K."/>
            <person name="Hernandez I."/>
            <person name="Brinkrolf K."/>
            <person name="Jadhav V."/>
            <person name="Samoudi M."/>
            <person name="Hao H."/>
            <person name="Kingham B."/>
            <person name="Goesmann A."/>
            <person name="Betenbaugh M.J."/>
            <person name="Lewis N.E."/>
            <person name="Borth N."/>
            <person name="Lee K.H."/>
        </authorList>
    </citation>
    <scope>NUCLEOTIDE SEQUENCE [LARGE SCALE GENOMIC DNA]</scope>
    <source>
        <strain evidence="11">17A/GY</strain>
    </source>
</reference>
<dbReference type="OrthoDB" id="9626356at2759"/>
<evidence type="ECO:0000256" key="3">
    <source>
        <dbReference type="ARBA" id="ARBA00022670"/>
    </source>
</evidence>
<dbReference type="SUPFAM" id="SSF140856">
    <property type="entry name" value="USP8 N-terminal domain-like"/>
    <property type="match status" value="1"/>
</dbReference>
<feature type="domain" description="MPN" evidence="10">
    <location>
        <begin position="277"/>
        <end position="408"/>
    </location>
</feature>
<dbReference type="InterPro" id="IPR037518">
    <property type="entry name" value="MPN"/>
</dbReference>
<dbReference type="GO" id="GO:0046872">
    <property type="term" value="F:metal ion binding"/>
    <property type="evidence" value="ECO:0007669"/>
    <property type="project" value="UniProtKB-KW"/>
</dbReference>
<evidence type="ECO:0000256" key="8">
    <source>
        <dbReference type="ARBA" id="ARBA00023049"/>
    </source>
</evidence>
<feature type="compositionally biased region" description="Acidic residues" evidence="9">
    <location>
        <begin position="231"/>
        <end position="247"/>
    </location>
</feature>
<dbReference type="Pfam" id="PF01398">
    <property type="entry name" value="JAB"/>
    <property type="match status" value="1"/>
</dbReference>
<organism evidence="11 12">
    <name type="scientific">Cricetulus griseus</name>
    <name type="common">Chinese hamster</name>
    <name type="synonym">Cricetulus barabensis griseus</name>
    <dbReference type="NCBI Taxonomy" id="10029"/>
    <lineage>
        <taxon>Eukaryota</taxon>
        <taxon>Metazoa</taxon>
        <taxon>Chordata</taxon>
        <taxon>Craniata</taxon>
        <taxon>Vertebrata</taxon>
        <taxon>Euteleostomi</taxon>
        <taxon>Mammalia</taxon>
        <taxon>Eutheria</taxon>
        <taxon>Euarchontoglires</taxon>
        <taxon>Glires</taxon>
        <taxon>Rodentia</taxon>
        <taxon>Myomorpha</taxon>
        <taxon>Muroidea</taxon>
        <taxon>Cricetidae</taxon>
        <taxon>Cricetinae</taxon>
        <taxon>Cricetulus</taxon>
    </lineage>
</organism>
<protein>
    <submittedName>
        <fullName evidence="12">STAM-binding protein-like</fullName>
    </submittedName>
</protein>
<reference evidence="12" key="3">
    <citation type="submission" date="2025-08" db="UniProtKB">
        <authorList>
            <consortium name="RefSeq"/>
        </authorList>
    </citation>
    <scope>IDENTIFICATION</scope>
    <source>
        <strain evidence="12">17A/GY</strain>
        <tissue evidence="12">Liver</tissue>
    </source>
</reference>
<dbReference type="GO" id="GO:0061578">
    <property type="term" value="F:K63-linked deubiquitinase activity"/>
    <property type="evidence" value="ECO:0007669"/>
    <property type="project" value="InterPro"/>
</dbReference>
<comment type="cofactor">
    <cofactor evidence="1">
        <name>Zn(2+)</name>
        <dbReference type="ChEBI" id="CHEBI:29105"/>
    </cofactor>
</comment>
<keyword evidence="4" id="KW-0479">Metal-binding</keyword>
<dbReference type="Gene3D" id="1.20.58.80">
    <property type="entry name" value="Phosphotransferase system, lactose/cellobiose-type IIA subunit"/>
    <property type="match status" value="1"/>
</dbReference>
<sequence length="444" mass="50242">MDNNMTSRYRTVHRGLLRRPNPDKEPLSISISVSFYSSGSISLKKSTTQKYEDVTLPPQERMQILISAGLKVEVSSKVPWEMYIKMRNDLIKIAADLEKKGLEEEAFVEYHKFLTLFVEKLRKGPEYQNSLSKGTRSKINKTINRVFEKAEILKSKLLEQYSKEFAEYLADKKKREEEEAEKKVFWQDVRNTIKNSPNFAKWSALLDRLVDGIGKDRSGETGPSLASTIESAEESSAESTPQEDVEEITPKTSSDTHGGETQMVESPGQNSKGLNPVVLPKDLCDQFLRSARKNTKKGIETCGVLCGALVKEAYHVTHVIIPVQKGGPDYCYAQNEEELFFKQEELGLLTLGWIHTHPTQTAFLSSVDIHTHFCYQKMLPESIAVVCSPKYKQTGIFTLTSYGLKEISCCPKRGFHPHKQDSALFCDCSHVTIQKSRVTITDLR</sequence>
<evidence type="ECO:0000256" key="4">
    <source>
        <dbReference type="ARBA" id="ARBA00022723"/>
    </source>
</evidence>
<dbReference type="GO" id="GO:0005768">
    <property type="term" value="C:endosome"/>
    <property type="evidence" value="ECO:0007669"/>
    <property type="project" value="TreeGrafter"/>
</dbReference>
<dbReference type="InterPro" id="IPR015063">
    <property type="entry name" value="USP8_dimer"/>
</dbReference>
<accession>A0A9J7K6D1</accession>
<evidence type="ECO:0000256" key="2">
    <source>
        <dbReference type="ARBA" id="ARBA00010981"/>
    </source>
</evidence>
<keyword evidence="6" id="KW-0378">Hydrolase</keyword>
<dbReference type="Proteomes" id="UP001108280">
    <property type="component" value="Chromosome 3"/>
</dbReference>
<dbReference type="RefSeq" id="XP_035297543.1">
    <property type="nucleotide sequence ID" value="XM_035441652.1"/>
</dbReference>
<evidence type="ECO:0000256" key="9">
    <source>
        <dbReference type="SAM" id="MobiDB-lite"/>
    </source>
</evidence>
<dbReference type="FunFam" id="3.40.140.10:FF:000010">
    <property type="entry name" value="AMSH-like protease isoform X1"/>
    <property type="match status" value="1"/>
</dbReference>
<dbReference type="GO" id="GO:0016020">
    <property type="term" value="C:membrane"/>
    <property type="evidence" value="ECO:0007669"/>
    <property type="project" value="TreeGrafter"/>
</dbReference>
<dbReference type="Gene3D" id="3.40.140.10">
    <property type="entry name" value="Cytidine Deaminase, domain 2"/>
    <property type="match status" value="1"/>
</dbReference>
<dbReference type="CDD" id="cd08066">
    <property type="entry name" value="MPN_AMSH_like"/>
    <property type="match status" value="1"/>
</dbReference>
<dbReference type="AlphaFoldDB" id="A0A9J7K6D1"/>
<keyword evidence="11" id="KW-1185">Reference proteome</keyword>
<dbReference type="SUPFAM" id="SSF102712">
    <property type="entry name" value="JAB1/MPN domain"/>
    <property type="match status" value="1"/>
</dbReference>
<dbReference type="GO" id="GO:0006508">
    <property type="term" value="P:proteolysis"/>
    <property type="evidence" value="ECO:0007669"/>
    <property type="project" value="UniProtKB-KW"/>
</dbReference>
<dbReference type="InterPro" id="IPR000555">
    <property type="entry name" value="JAMM/MPN+_dom"/>
</dbReference>
<keyword evidence="3" id="KW-0645">Protease</keyword>
<dbReference type="KEGG" id="cge:113835121"/>
<dbReference type="PANTHER" id="PTHR12947">
    <property type="entry name" value="AMSH-LIKE PROTEASE"/>
    <property type="match status" value="1"/>
</dbReference>
<dbReference type="PROSITE" id="PS50249">
    <property type="entry name" value="MPN"/>
    <property type="match status" value="1"/>
</dbReference>
<dbReference type="GeneID" id="113835121"/>
<dbReference type="GO" id="GO:0070536">
    <property type="term" value="P:protein K63-linked deubiquitination"/>
    <property type="evidence" value="ECO:0007669"/>
    <property type="project" value="InterPro"/>
</dbReference>
<feature type="region of interest" description="Disordered" evidence="9">
    <location>
        <begin position="216"/>
        <end position="275"/>
    </location>
</feature>
<gene>
    <name evidence="12" type="primary">LOC113835121</name>
</gene>
<comment type="similarity">
    <text evidence="2">Belongs to the peptidase M67C family.</text>
</comment>
<dbReference type="Pfam" id="PF08969">
    <property type="entry name" value="USP8_dimer"/>
    <property type="match status" value="1"/>
</dbReference>
<evidence type="ECO:0000256" key="7">
    <source>
        <dbReference type="ARBA" id="ARBA00022833"/>
    </source>
</evidence>
<keyword evidence="8" id="KW-0482">Metalloprotease</keyword>
<evidence type="ECO:0000256" key="5">
    <source>
        <dbReference type="ARBA" id="ARBA00022786"/>
    </source>
</evidence>
<proteinExistence type="inferred from homology"/>
<dbReference type="PANTHER" id="PTHR12947:SF13">
    <property type="entry name" value="FI19924P1"/>
    <property type="match status" value="1"/>
</dbReference>
<dbReference type="SMART" id="SM00232">
    <property type="entry name" value="JAB_MPN"/>
    <property type="match status" value="1"/>
</dbReference>